<evidence type="ECO:0000313" key="3">
    <source>
        <dbReference type="Proteomes" id="UP000291422"/>
    </source>
</evidence>
<comment type="caution">
    <text evidence="2">The sequence shown here is derived from an EMBL/GenBank/DDBJ whole genome shotgun (WGS) entry which is preliminary data.</text>
</comment>
<evidence type="ECO:0000256" key="1">
    <source>
        <dbReference type="SAM" id="SignalP"/>
    </source>
</evidence>
<proteinExistence type="predicted"/>
<keyword evidence="1" id="KW-0732">Signal</keyword>
<feature type="chain" id="PRO_5020976320" description="Ig-like domain-containing protein" evidence="1">
    <location>
        <begin position="16"/>
        <end position="166"/>
    </location>
</feature>
<evidence type="ECO:0008006" key="4">
    <source>
        <dbReference type="Google" id="ProtNLM"/>
    </source>
</evidence>
<dbReference type="VEuPathDB" id="FungiDB:CC77DRAFT_1014213"/>
<evidence type="ECO:0000313" key="2">
    <source>
        <dbReference type="EMBL" id="RYN70406.1"/>
    </source>
</evidence>
<dbReference type="Proteomes" id="UP000291422">
    <property type="component" value="Unassembled WGS sequence"/>
</dbReference>
<organism evidence="2 3">
    <name type="scientific">Alternaria alternata</name>
    <name type="common">Alternaria rot fungus</name>
    <name type="synonym">Torula alternata</name>
    <dbReference type="NCBI Taxonomy" id="5599"/>
    <lineage>
        <taxon>Eukaryota</taxon>
        <taxon>Fungi</taxon>
        <taxon>Dikarya</taxon>
        <taxon>Ascomycota</taxon>
        <taxon>Pezizomycotina</taxon>
        <taxon>Dothideomycetes</taxon>
        <taxon>Pleosporomycetidae</taxon>
        <taxon>Pleosporales</taxon>
        <taxon>Pleosporineae</taxon>
        <taxon>Pleosporaceae</taxon>
        <taxon>Alternaria</taxon>
        <taxon>Alternaria sect. Alternaria</taxon>
        <taxon>Alternaria alternata complex</taxon>
    </lineage>
</organism>
<feature type="signal peptide" evidence="1">
    <location>
        <begin position="1"/>
        <end position="15"/>
    </location>
</feature>
<dbReference type="AlphaFoldDB" id="A0A4Q4N3T7"/>
<sequence length="166" mass="17674">MLILPLTVFFAIATTTPIDTPPINDVALSEATGNSLFTRAKVELVTYGNPQSPLCNAKIGRPGGVYTCPGPNFTPTATEQCEWHSPPDPGLSSCITFAPPRALPQSIGPDPGGYCILFSGNECKGGQFVLSVGNKFYNTLGCPGLTHGFKDRAVASLECWPLSQRW</sequence>
<dbReference type="EMBL" id="PDXD01000041">
    <property type="protein sequence ID" value="RYN70406.1"/>
    <property type="molecule type" value="Genomic_DNA"/>
</dbReference>
<name>A0A4Q4N3T7_ALTAL</name>
<protein>
    <recommendedName>
        <fullName evidence="4">Ig-like domain-containing protein</fullName>
    </recommendedName>
</protein>
<gene>
    <name evidence="2" type="ORF">AA0117_g10614</name>
</gene>
<accession>A0A4Q4N3T7</accession>
<reference evidence="3" key="1">
    <citation type="journal article" date="2019" name="bioRxiv">
        <title>Genomics, evolutionary history and diagnostics of the Alternaria alternata species group including apple and Asian pear pathotypes.</title>
        <authorList>
            <person name="Armitage A.D."/>
            <person name="Cockerton H.M."/>
            <person name="Sreenivasaprasad S."/>
            <person name="Woodhall J.W."/>
            <person name="Lane C.R."/>
            <person name="Harrison R.J."/>
            <person name="Clarkson J.P."/>
        </authorList>
    </citation>
    <scope>NUCLEOTIDE SEQUENCE [LARGE SCALE GENOMIC DNA]</scope>
    <source>
        <strain evidence="3">FERA 1177</strain>
    </source>
</reference>